<evidence type="ECO:0000313" key="2">
    <source>
        <dbReference type="Proteomes" id="UP000317716"/>
    </source>
</evidence>
<evidence type="ECO:0000313" key="1">
    <source>
        <dbReference type="EMBL" id="TMQ49008.1"/>
    </source>
</evidence>
<evidence type="ECO:0008006" key="3">
    <source>
        <dbReference type="Google" id="ProtNLM"/>
    </source>
</evidence>
<accession>A0A538SCB2</accession>
<sequence>MPASRAAIERIDLTRRALAEIALAEREAPDRRTVAMLELVRGQTMELWGFPLDALDLYRRAARIDSSSATARRREADCRARLWGEPAPK</sequence>
<protein>
    <recommendedName>
        <fullName evidence="3">Tetratricopeptide repeat protein</fullName>
    </recommendedName>
</protein>
<proteinExistence type="predicted"/>
<gene>
    <name evidence="1" type="ORF">E6K72_12620</name>
</gene>
<name>A0A538SCB2_UNCEI</name>
<dbReference type="EMBL" id="VBOS01000462">
    <property type="protein sequence ID" value="TMQ49008.1"/>
    <property type="molecule type" value="Genomic_DNA"/>
</dbReference>
<dbReference type="Proteomes" id="UP000317716">
    <property type="component" value="Unassembled WGS sequence"/>
</dbReference>
<reference evidence="1 2" key="1">
    <citation type="journal article" date="2019" name="Nat. Microbiol.">
        <title>Mediterranean grassland soil C-N compound turnover is dependent on rainfall and depth, and is mediated by genomically divergent microorganisms.</title>
        <authorList>
            <person name="Diamond S."/>
            <person name="Andeer P.F."/>
            <person name="Li Z."/>
            <person name="Crits-Christoph A."/>
            <person name="Burstein D."/>
            <person name="Anantharaman K."/>
            <person name="Lane K.R."/>
            <person name="Thomas B.C."/>
            <person name="Pan C."/>
            <person name="Northen T.R."/>
            <person name="Banfield J.F."/>
        </authorList>
    </citation>
    <scope>NUCLEOTIDE SEQUENCE [LARGE SCALE GENOMIC DNA]</scope>
    <source>
        <strain evidence="1">WS_2</strain>
    </source>
</reference>
<dbReference type="AlphaFoldDB" id="A0A538SCB2"/>
<comment type="caution">
    <text evidence="1">The sequence shown here is derived from an EMBL/GenBank/DDBJ whole genome shotgun (WGS) entry which is preliminary data.</text>
</comment>
<organism evidence="1 2">
    <name type="scientific">Eiseniibacteriota bacterium</name>
    <dbReference type="NCBI Taxonomy" id="2212470"/>
    <lineage>
        <taxon>Bacteria</taxon>
        <taxon>Candidatus Eiseniibacteriota</taxon>
    </lineage>
</organism>